<dbReference type="Proteomes" id="UP000183920">
    <property type="component" value="Unassembled WGS sequence"/>
</dbReference>
<dbReference type="EC" id="2.4.99.25" evidence="6"/>
<evidence type="ECO:0000256" key="4">
    <source>
        <dbReference type="ARBA" id="ARBA00051137"/>
    </source>
</evidence>
<dbReference type="InterPro" id="IPR011916">
    <property type="entry name" value="LipoPS_heptosylTferase-III"/>
</dbReference>
<keyword evidence="2 9" id="KW-0808">Transferase</keyword>
<dbReference type="EMBL" id="CVRY01000006">
    <property type="protein sequence ID" value="CRL64541.1"/>
    <property type="molecule type" value="Genomic_DNA"/>
</dbReference>
<dbReference type="GO" id="GO:0008713">
    <property type="term" value="F:ADP-heptose-lipopolysaccharide heptosyltransferase activity"/>
    <property type="evidence" value="ECO:0007669"/>
    <property type="project" value="TreeGrafter"/>
</dbReference>
<protein>
    <recommendedName>
        <fullName evidence="7">Lipopolysaccharide heptosyltransferase 3</fullName>
        <ecNumber evidence="6">2.4.99.25</ecNumber>
    </recommendedName>
    <alternativeName>
        <fullName evidence="8">ADP-heptose:lipopolysaccharide heptosyltransferase III</fullName>
    </alternativeName>
</protein>
<dbReference type="SUPFAM" id="SSF53756">
    <property type="entry name" value="UDP-Glycosyltransferase/glycogen phosphorylase"/>
    <property type="match status" value="1"/>
</dbReference>
<evidence type="ECO:0000256" key="6">
    <source>
        <dbReference type="ARBA" id="ARBA00066496"/>
    </source>
</evidence>
<reference evidence="10" key="1">
    <citation type="submission" date="2015-06" db="EMBL/GenBank/DDBJ databases">
        <authorList>
            <person name="Urmite Genomes"/>
        </authorList>
    </citation>
    <scope>NUCLEOTIDE SEQUENCE [LARGE SCALE GENOMIC DNA]</scope>
    <source>
        <strain evidence="10">CSUR P1867</strain>
    </source>
</reference>
<dbReference type="AlphaFoldDB" id="A0A0G4QG38"/>
<evidence type="ECO:0000256" key="5">
    <source>
        <dbReference type="ARBA" id="ARBA00051369"/>
    </source>
</evidence>
<evidence type="ECO:0000256" key="1">
    <source>
        <dbReference type="ARBA" id="ARBA00022676"/>
    </source>
</evidence>
<accession>A0A0G4QG38</accession>
<evidence type="ECO:0000256" key="7">
    <source>
        <dbReference type="ARBA" id="ARBA00074396"/>
    </source>
</evidence>
<dbReference type="Gene3D" id="3.40.50.2000">
    <property type="entry name" value="Glycogen Phosphorylase B"/>
    <property type="match status" value="2"/>
</dbReference>
<dbReference type="InterPro" id="IPR002201">
    <property type="entry name" value="Glyco_trans_9"/>
</dbReference>
<sequence>MSEKMKLIQRVLIIKLRHHGDTLLITPVINTLKANFPNAEVDVLINKETMPMIEHFSSIHHIFALDKAWKSEGKLARLRHEWKLITDLRNQQYDVVINLADQWNSAIITRFTGAKIRVGYDIYKRQSPIWKKCFTHLIPLGSVDEKHIVEQNLALLQPLQLPKIDTQVSMAYSHQDKYIVTEKLKVHKVLGSYIVIQPTSRWFFKCWDENKWSELIDVLEQEGNQIVLTSGPDPREQEMVETIIKGCTSNSVVSLSGQLSLPQLAALIDHARLFIGVDSVPMHMAAALKTPLIALFGPSKLFHWSPWEHIGEVLWAGNYGELPDPDDVNTNTETRYLSLIPVEDVLNAVRGQLK</sequence>
<dbReference type="NCBIfam" id="TIGR02201">
    <property type="entry name" value="heptsyl_trn_III"/>
    <property type="match status" value="1"/>
</dbReference>
<proteinExistence type="predicted"/>
<dbReference type="CDD" id="cd03789">
    <property type="entry name" value="GT9_LPS_heptosyltransferase"/>
    <property type="match status" value="1"/>
</dbReference>
<keyword evidence="1" id="KW-0328">Glycosyltransferase</keyword>
<dbReference type="PANTHER" id="PTHR30160">
    <property type="entry name" value="TETRAACYLDISACCHARIDE 4'-KINASE-RELATED"/>
    <property type="match status" value="1"/>
</dbReference>
<name>A0A0G4QG38_9GAMM</name>
<organism evidence="9 10">
    <name type="scientific">Proteus penneri</name>
    <dbReference type="NCBI Taxonomy" id="102862"/>
    <lineage>
        <taxon>Bacteria</taxon>
        <taxon>Pseudomonadati</taxon>
        <taxon>Pseudomonadota</taxon>
        <taxon>Gammaproteobacteria</taxon>
        <taxon>Enterobacterales</taxon>
        <taxon>Morganellaceae</taxon>
        <taxon>Proteus</taxon>
    </lineage>
</organism>
<dbReference type="GO" id="GO:0009244">
    <property type="term" value="P:lipopolysaccharide core region biosynthetic process"/>
    <property type="evidence" value="ECO:0007669"/>
    <property type="project" value="TreeGrafter"/>
</dbReference>
<evidence type="ECO:0000256" key="3">
    <source>
        <dbReference type="ARBA" id="ARBA00022985"/>
    </source>
</evidence>
<keyword evidence="3" id="KW-0448">Lipopolysaccharide biosynthesis</keyword>
<evidence type="ECO:0000256" key="8">
    <source>
        <dbReference type="ARBA" id="ARBA00075031"/>
    </source>
</evidence>
<dbReference type="RefSeq" id="WP_006534230.1">
    <property type="nucleotide sequence ID" value="NZ_CVRY01000006.1"/>
</dbReference>
<dbReference type="GO" id="GO:0005829">
    <property type="term" value="C:cytosol"/>
    <property type="evidence" value="ECO:0007669"/>
    <property type="project" value="TreeGrafter"/>
</dbReference>
<evidence type="ECO:0000256" key="2">
    <source>
        <dbReference type="ARBA" id="ARBA00022679"/>
    </source>
</evidence>
<dbReference type="FunFam" id="3.40.50.2000:FF:000191">
    <property type="entry name" value="Lipopolysaccharide core heptosyltransferase RfaQ"/>
    <property type="match status" value="1"/>
</dbReference>
<dbReference type="InterPro" id="IPR051199">
    <property type="entry name" value="LPS_LOS_Heptosyltrfase"/>
</dbReference>
<evidence type="ECO:0000313" key="10">
    <source>
        <dbReference type="Proteomes" id="UP000183920"/>
    </source>
</evidence>
<dbReference type="Pfam" id="PF01075">
    <property type="entry name" value="Glyco_transf_9"/>
    <property type="match status" value="1"/>
</dbReference>
<dbReference type="PANTHER" id="PTHR30160:SF1">
    <property type="entry name" value="LIPOPOLYSACCHARIDE 1,2-N-ACETYLGLUCOSAMINETRANSFERASE-RELATED"/>
    <property type="match status" value="1"/>
</dbReference>
<comment type="catalytic activity">
    <reaction evidence="4">
        <text>L-alpha-D-Hep-(1-&gt;3)-4-O-phospho-L-alpha-D-Hep-(1-&gt;5)-[alpha-Kdo-(2-&gt;4)]-alpha-Kdo-(2-&gt;6)-lipid A (E. coli) + ADP-L-glycero-beta-D-manno-heptose = L-alpha-D-Hep-(1-&gt;7)-L-alpha-D-Hep-(1-&gt;3)-4-O-phospho-L-alpha-D-Hep-(1-&gt;5)-[alpha-Kdo-(2-&gt;4)]-alpha-Kdo-(2-&gt;6)-lipid A (E. coli) + ADP + H(+)</text>
        <dbReference type="Rhea" id="RHEA:74099"/>
        <dbReference type="ChEBI" id="CHEBI:15378"/>
        <dbReference type="ChEBI" id="CHEBI:61506"/>
        <dbReference type="ChEBI" id="CHEBI:193075"/>
        <dbReference type="ChEBI" id="CHEBI:193076"/>
        <dbReference type="ChEBI" id="CHEBI:456216"/>
        <dbReference type="EC" id="2.4.99.25"/>
    </reaction>
</comment>
<evidence type="ECO:0000313" key="9">
    <source>
        <dbReference type="EMBL" id="CRL64541.1"/>
    </source>
</evidence>
<comment type="catalytic activity">
    <reaction evidence="5">
        <text>an L-alpha-D-Hep-(1-&gt;3)-4-O-phospho-L-alpha-D-Hep-(1-&gt;5)-[alpha-Kdo-(2-&gt;4)]-alpha-Kdo-(2-&gt;6)-lipid A + ADP-L-glycero-beta-D-manno-heptose = an L-alpha-D-Hep-(1-&gt;7)-L-alpha-D-Hep-(1-&gt;3)-4-O-phospho-L-alpha-D-Hep-(1-&gt;5)-[alpha-Kdo-(2-&gt;4)]-alpha-Kdo-(2-&gt;6)-lipid A + ADP + H(+)</text>
        <dbReference type="Rhea" id="RHEA:74095"/>
        <dbReference type="ChEBI" id="CHEBI:15378"/>
        <dbReference type="ChEBI" id="CHEBI:61506"/>
        <dbReference type="ChEBI" id="CHEBI:193070"/>
        <dbReference type="ChEBI" id="CHEBI:193071"/>
        <dbReference type="ChEBI" id="CHEBI:456216"/>
        <dbReference type="EC" id="2.4.99.25"/>
    </reaction>
</comment>
<gene>
    <name evidence="9" type="primary">rfaQ_2</name>
    <name evidence="9" type="ORF">BN1804_03061</name>
</gene>